<keyword evidence="5 7" id="KW-0456">Lyase</keyword>
<keyword evidence="3" id="KW-0210">Decarboxylase</keyword>
<dbReference type="RefSeq" id="WP_208676106.1">
    <property type="nucleotide sequence ID" value="NZ_CP030139.2"/>
</dbReference>
<evidence type="ECO:0000256" key="5">
    <source>
        <dbReference type="ARBA" id="ARBA00023239"/>
    </source>
</evidence>
<dbReference type="InterPro" id="IPR015424">
    <property type="entry name" value="PyrdxlP-dep_Trfase"/>
</dbReference>
<dbReference type="PANTHER" id="PTHR45677">
    <property type="entry name" value="GLUTAMATE DECARBOXYLASE-RELATED"/>
    <property type="match status" value="1"/>
</dbReference>
<dbReference type="SUPFAM" id="SSF53383">
    <property type="entry name" value="PLP-dependent transferases"/>
    <property type="match status" value="1"/>
</dbReference>
<evidence type="ECO:0000256" key="7">
    <source>
        <dbReference type="RuleBase" id="RU000382"/>
    </source>
</evidence>
<evidence type="ECO:0000313" key="9">
    <source>
        <dbReference type="Proteomes" id="UP000267249"/>
    </source>
</evidence>
<evidence type="ECO:0000256" key="3">
    <source>
        <dbReference type="ARBA" id="ARBA00022793"/>
    </source>
</evidence>
<dbReference type="Proteomes" id="UP000267249">
    <property type="component" value="Chromosome"/>
</dbReference>
<keyword evidence="4 6" id="KW-0663">Pyridoxal phosphate</keyword>
<dbReference type="InterPro" id="IPR002129">
    <property type="entry name" value="PyrdxlP-dep_de-COase"/>
</dbReference>
<dbReference type="GO" id="GO:0004058">
    <property type="term" value="F:aromatic-L-amino-acid decarboxylase activity"/>
    <property type="evidence" value="ECO:0007669"/>
    <property type="project" value="UniProtKB-ARBA"/>
</dbReference>
<dbReference type="Pfam" id="PF00282">
    <property type="entry name" value="Pyridoxal_deC"/>
    <property type="match status" value="1"/>
</dbReference>
<feature type="modified residue" description="N6-(pyridoxal phosphate)lysine" evidence="6">
    <location>
        <position position="305"/>
    </location>
</feature>
<evidence type="ECO:0000256" key="6">
    <source>
        <dbReference type="PIRSR" id="PIRSR602129-50"/>
    </source>
</evidence>
<dbReference type="EMBL" id="CP030139">
    <property type="protein sequence ID" value="AZB72149.1"/>
    <property type="molecule type" value="Genomic_DNA"/>
</dbReference>
<comment type="similarity">
    <text evidence="2 7">Belongs to the group II decarboxylase family.</text>
</comment>
<dbReference type="AlphaFoldDB" id="A0AAN1QML9"/>
<gene>
    <name evidence="8" type="ORF">DOP62_04895</name>
</gene>
<dbReference type="Gene3D" id="3.40.640.10">
    <property type="entry name" value="Type I PLP-dependent aspartate aminotransferase-like (Major domain)"/>
    <property type="match status" value="1"/>
</dbReference>
<comment type="cofactor">
    <cofactor evidence="1 6 7">
        <name>pyridoxal 5'-phosphate</name>
        <dbReference type="ChEBI" id="CHEBI:597326"/>
    </cofactor>
</comment>
<dbReference type="InterPro" id="IPR015421">
    <property type="entry name" value="PyrdxlP-dep_Trfase_major"/>
</dbReference>
<evidence type="ECO:0000256" key="2">
    <source>
        <dbReference type="ARBA" id="ARBA00009533"/>
    </source>
</evidence>
<organism evidence="8 9">
    <name type="scientific">Synechococcus elongatus PCC 11801</name>
    <dbReference type="NCBI Taxonomy" id="2219813"/>
    <lineage>
        <taxon>Bacteria</taxon>
        <taxon>Bacillati</taxon>
        <taxon>Cyanobacteriota</taxon>
        <taxon>Cyanophyceae</taxon>
        <taxon>Synechococcales</taxon>
        <taxon>Synechococcaceae</taxon>
        <taxon>Synechococcus</taxon>
    </lineage>
</organism>
<dbReference type="Gene3D" id="3.90.1150.10">
    <property type="entry name" value="Aspartate Aminotransferase, domain 1"/>
    <property type="match status" value="1"/>
</dbReference>
<protein>
    <submittedName>
        <fullName evidence="8">Pyridoxal-dependent decarboxylase</fullName>
    </submittedName>
</protein>
<dbReference type="GO" id="GO:0019752">
    <property type="term" value="P:carboxylic acid metabolic process"/>
    <property type="evidence" value="ECO:0007669"/>
    <property type="project" value="InterPro"/>
</dbReference>
<evidence type="ECO:0000256" key="1">
    <source>
        <dbReference type="ARBA" id="ARBA00001933"/>
    </source>
</evidence>
<evidence type="ECO:0000256" key="4">
    <source>
        <dbReference type="ARBA" id="ARBA00022898"/>
    </source>
</evidence>
<accession>A0AAN1QML9</accession>
<reference evidence="8 9" key="1">
    <citation type="journal article" date="2018" name="Sci. Rep.">
        <title>Genome Features and Biochemical Characteristics of a Robust, Fast Growing and Naturally Transformable Cyanobacterium Synechococcus elongatus PCC 11801 Isolated from India.</title>
        <authorList>
            <person name="Jaiswal D."/>
            <person name="Sengupta A."/>
            <person name="Sohoni S."/>
            <person name="Sengupta S."/>
            <person name="Phadnavis A.G."/>
            <person name="Pakrasi H.B."/>
            <person name="Wangikar P.P."/>
        </authorList>
    </citation>
    <scope>NUCLEOTIDE SEQUENCE [LARGE SCALE GENOMIC DNA]</scope>
    <source>
        <strain evidence="8 9">PCC 11801</strain>
    </source>
</reference>
<evidence type="ECO:0000313" key="8">
    <source>
        <dbReference type="EMBL" id="AZB72149.1"/>
    </source>
</evidence>
<dbReference type="PANTHER" id="PTHR45677:SF8">
    <property type="entry name" value="CYSTEINE SULFINIC ACID DECARBOXYLASE"/>
    <property type="match status" value="1"/>
</dbReference>
<dbReference type="GO" id="GO:0030170">
    <property type="term" value="F:pyridoxal phosphate binding"/>
    <property type="evidence" value="ECO:0007669"/>
    <property type="project" value="InterPro"/>
</dbReference>
<dbReference type="Gene3D" id="3.90.1150.170">
    <property type="match status" value="1"/>
</dbReference>
<dbReference type="InterPro" id="IPR015422">
    <property type="entry name" value="PyrdxlP-dep_Trfase_small"/>
</dbReference>
<sequence length="489" mass="53053">MNSSAPLPETAFLRPDGSNREAIAAVAQQALTQLLNHGSQAAQRSPLPTWQGLEQNVGISAQSVPLPDLLSQLEPLLAQAMNPANPGYLGHMDPAASTASVIGDAIAALLNNNLLSVEMSPSLSRLETTVLRELAQRFGLGDKAGGLLLSGGSLANLQAIALARNWALQVQETGLAGLAQKPVLFASEAAHTSLQKAAMLLGLGSQAVIPIPTDRRGRMQVAALTEAIASARRQSQRPFCLVATAGTTVTGSIDPLPELGAIARAEGLWFHVDASYGGAVIFSPRYRQKLQGIEQADSVTFNPQKWLCVAKTSASLLLRDWSVLTEHFRIAAPYMGEADDLINLGEVSVQGTRPADILKLWLTLQHFGDRGCEALVDHGMRLGRSFVAELRQRPQIQVATPPDLNILCFRLESDRLTAELQKSLLDQHFFLSLPRFRDRLWLKAVLVNPFTTHEHVRQLFGVIDAFCRDRQIQPEPQSQDNGITYSQSL</sequence>
<name>A0AAN1QML9_SYNEL</name>
<proteinExistence type="inferred from homology"/>
<dbReference type="GO" id="GO:0005737">
    <property type="term" value="C:cytoplasm"/>
    <property type="evidence" value="ECO:0007669"/>
    <property type="project" value="TreeGrafter"/>
</dbReference>